<keyword evidence="1" id="KW-1133">Transmembrane helix</keyword>
<evidence type="ECO:0000313" key="2">
    <source>
        <dbReference type="EMBL" id="HDX32394.1"/>
    </source>
</evidence>
<gene>
    <name evidence="2" type="ORF">ENQ20_13045</name>
</gene>
<accession>A0A7C1FJP9</accession>
<reference evidence="2" key="1">
    <citation type="journal article" date="2020" name="mSystems">
        <title>Genome- and Community-Level Interaction Insights into Carbon Utilization and Element Cycling Functions of Hydrothermarchaeota in Hydrothermal Sediment.</title>
        <authorList>
            <person name="Zhou Z."/>
            <person name="Liu Y."/>
            <person name="Xu W."/>
            <person name="Pan J."/>
            <person name="Luo Z.H."/>
            <person name="Li M."/>
        </authorList>
    </citation>
    <scope>NUCLEOTIDE SEQUENCE [LARGE SCALE GENOMIC DNA]</scope>
    <source>
        <strain evidence="2">SpSt-289</strain>
    </source>
</reference>
<dbReference type="NCBIfam" id="TIGR01167">
    <property type="entry name" value="LPXTG_anchor"/>
    <property type="match status" value="1"/>
</dbReference>
<sequence>MRIERKRCKWRDPIDREIRQMCVNARNAQLCRLRGSFIQVLVVQTSISSVNRQGECSMKKRLMWFLLIVAMITSYSFPASLEAQSAMSAADLRVALTSLLGEHVLLASAATNAALHGNDAEFQAAAAALDRNSVAIADAIGMVYGQPARNAFLPLWRKHIDFFVDYTVGVATNDVMKQNQAVADLDAYRQDFGAFLASANPNLTRDAVAEALVPHVMHLASTVNAQAKKDYAGAYAEIRKAYAHAGDLALVLAGAIAKQFPDRFSGRVDSSAAGLRTLLTNQLGEHTVLAAMATNAALQGRTDEFEAAAMALDNNSMDIAQSVAAVYGKAAGDAFLPLWRSHIAFFVDYTMGVAAGDKAKQDKAVADLNAYRNDFGAFLAGANPFLTKDAVAEALVPHVMHLASVVNAQAKRDYATAYNEIMMGYAHAGELGGVLAGAIAQQFPDKFMEQSMPMAMPATGHAEHHEATHLIEAHIEGWLIVGGVLGVLLLGAAFFYLRRRKETAIAS</sequence>
<dbReference type="EMBL" id="DSMG01000130">
    <property type="protein sequence ID" value="HDX32394.1"/>
    <property type="molecule type" value="Genomic_DNA"/>
</dbReference>
<comment type="caution">
    <text evidence="2">The sequence shown here is derived from an EMBL/GenBank/DDBJ whole genome shotgun (WGS) entry which is preliminary data.</text>
</comment>
<organism evidence="2">
    <name type="scientific">Caldilinea aerophila</name>
    <dbReference type="NCBI Taxonomy" id="133453"/>
    <lineage>
        <taxon>Bacteria</taxon>
        <taxon>Bacillati</taxon>
        <taxon>Chloroflexota</taxon>
        <taxon>Caldilineae</taxon>
        <taxon>Caldilineales</taxon>
        <taxon>Caldilineaceae</taxon>
        <taxon>Caldilinea</taxon>
    </lineage>
</organism>
<proteinExistence type="predicted"/>
<keyword evidence="1" id="KW-0812">Transmembrane</keyword>
<evidence type="ECO:0000256" key="1">
    <source>
        <dbReference type="SAM" id="Phobius"/>
    </source>
</evidence>
<name>A0A7C1FJP9_9CHLR</name>
<feature type="transmembrane region" description="Helical" evidence="1">
    <location>
        <begin position="477"/>
        <end position="497"/>
    </location>
</feature>
<feature type="transmembrane region" description="Helical" evidence="1">
    <location>
        <begin position="62"/>
        <end position="81"/>
    </location>
</feature>
<protein>
    <submittedName>
        <fullName evidence="2">LPXTG cell wall anchor domain-containing protein</fullName>
    </submittedName>
</protein>
<dbReference type="AlphaFoldDB" id="A0A7C1FJP9"/>
<keyword evidence="1" id="KW-0472">Membrane</keyword>